<dbReference type="InterPro" id="IPR006016">
    <property type="entry name" value="UspA"/>
</dbReference>
<organism evidence="2 3">
    <name type="scientific">Dyella jiangningensis</name>
    <dbReference type="NCBI Taxonomy" id="1379159"/>
    <lineage>
        <taxon>Bacteria</taxon>
        <taxon>Pseudomonadati</taxon>
        <taxon>Pseudomonadota</taxon>
        <taxon>Gammaproteobacteria</taxon>
        <taxon>Lysobacterales</taxon>
        <taxon>Rhodanobacteraceae</taxon>
        <taxon>Dyella</taxon>
    </lineage>
</organism>
<name>A0A328PDF1_9GAMM</name>
<evidence type="ECO:0000259" key="1">
    <source>
        <dbReference type="Pfam" id="PF00582"/>
    </source>
</evidence>
<dbReference type="EMBL" id="NFZS01000001">
    <property type="protein sequence ID" value="RAO78115.1"/>
    <property type="molecule type" value="Genomic_DNA"/>
</dbReference>
<dbReference type="Proteomes" id="UP000248926">
    <property type="component" value="Unassembled WGS sequence"/>
</dbReference>
<evidence type="ECO:0000313" key="3">
    <source>
        <dbReference type="Proteomes" id="UP000248926"/>
    </source>
</evidence>
<reference evidence="2 3" key="1">
    <citation type="journal article" date="2018" name="Genet. Mol. Biol.">
        <title>The genome sequence of Dyella jiangningensis FCAV SCS01 from a lignocellulose-decomposing microbial consortium metagenome reveals potential for biotechnological applications.</title>
        <authorList>
            <person name="Desiderato J.G."/>
            <person name="Alvarenga D.O."/>
            <person name="Constancio M.T.L."/>
            <person name="Alves L.M.C."/>
            <person name="Varani A.M."/>
        </authorList>
    </citation>
    <scope>NUCLEOTIDE SEQUENCE [LARGE SCALE GENOMIC DNA]</scope>
    <source>
        <strain evidence="2 3">FCAV SCS01</strain>
    </source>
</reference>
<dbReference type="OrthoDB" id="9804721at2"/>
<dbReference type="Pfam" id="PF00582">
    <property type="entry name" value="Usp"/>
    <property type="match status" value="1"/>
</dbReference>
<dbReference type="SUPFAM" id="SSF52402">
    <property type="entry name" value="Adenine nucleotide alpha hydrolases-like"/>
    <property type="match status" value="1"/>
</dbReference>
<gene>
    <name evidence="2" type="ORF">CA260_09910</name>
</gene>
<dbReference type="RefSeq" id="WP_111982646.1">
    <property type="nucleotide sequence ID" value="NZ_NFZS01000001.1"/>
</dbReference>
<keyword evidence="3" id="KW-1185">Reference proteome</keyword>
<feature type="domain" description="UspA" evidence="1">
    <location>
        <begin position="213"/>
        <end position="280"/>
    </location>
</feature>
<accession>A0A328PDF1</accession>
<dbReference type="AlphaFoldDB" id="A0A328PDF1"/>
<evidence type="ECO:0000313" key="2">
    <source>
        <dbReference type="EMBL" id="RAO78115.1"/>
    </source>
</evidence>
<sequence>MNTPSAMASGAPADVLALVTATSPWSPAALAAASLAAAFGARLSGCYIDPGLRMLHGGEPEPSVLALLIDPPREHPGDQASFLAMARESGVHRASWMVTRAGIAQTMRQLGAWHDLIVIERDMVDDTIAFDVLGEALLTCRTPCLLLPPSWQGPVRAERVALTWNGSIESARAMHAALPFVHGAGDVVLLDGEAPTYDDDPQHAPRFDPAVYLANHGIKTRVRRVHATPGEAGVALLREVEGARSDLLVMGAYGHSRVRERVLGGATRHVLQHVNVPVLMQH</sequence>
<dbReference type="CDD" id="cd00293">
    <property type="entry name" value="USP-like"/>
    <property type="match status" value="1"/>
</dbReference>
<comment type="caution">
    <text evidence="2">The sequence shown here is derived from an EMBL/GenBank/DDBJ whole genome shotgun (WGS) entry which is preliminary data.</text>
</comment>
<proteinExistence type="predicted"/>
<protein>
    <submittedName>
        <fullName evidence="2">Universal stress protein UspA</fullName>
    </submittedName>
</protein>
<dbReference type="Gene3D" id="3.40.50.12370">
    <property type="match status" value="1"/>
</dbReference>